<protein>
    <submittedName>
        <fullName evidence="1">Hypothetical genomic island protein</fullName>
    </submittedName>
</protein>
<dbReference type="Proteomes" id="UP000000421">
    <property type="component" value="Chromosome"/>
</dbReference>
<dbReference type="KEGG" id="bhe:BH07990"/>
<gene>
    <name evidence="1" type="ordered locus">BH07990</name>
</gene>
<sequence>MYEVGSIHHLYVCYRFCPPYGRTRQYLLTSKKVVHKELREETVFDYKRNSEKQER</sequence>
<organism evidence="1 2">
    <name type="scientific">Bartonella henselae (strain ATCC 49882 / DSM 28221 / CCUG 30454 / Houston 1)</name>
    <name type="common">Rochalimaea henselae</name>
    <dbReference type="NCBI Taxonomy" id="283166"/>
    <lineage>
        <taxon>Bacteria</taxon>
        <taxon>Pseudomonadati</taxon>
        <taxon>Pseudomonadota</taxon>
        <taxon>Alphaproteobacteria</taxon>
        <taxon>Hyphomicrobiales</taxon>
        <taxon>Bartonellaceae</taxon>
        <taxon>Bartonella</taxon>
    </lineage>
</organism>
<dbReference type="AlphaFoldDB" id="A0A0H3LX84"/>
<dbReference type="EnsemblBacteria" id="CAF27599">
    <property type="protein sequence ID" value="CAF27599"/>
    <property type="gene ID" value="BH07990"/>
</dbReference>
<evidence type="ECO:0000313" key="1">
    <source>
        <dbReference type="EMBL" id="CAF27599.1"/>
    </source>
</evidence>
<proteinExistence type="predicted"/>
<keyword evidence="2" id="KW-1185">Reference proteome</keyword>
<accession>A0A0H3LX84</accession>
<dbReference type="EMBL" id="BX897699">
    <property type="protein sequence ID" value="CAF27599.1"/>
    <property type="molecule type" value="Genomic_DNA"/>
</dbReference>
<name>A0A0H3LX84_BARHE</name>
<evidence type="ECO:0000313" key="2">
    <source>
        <dbReference type="Proteomes" id="UP000000421"/>
    </source>
</evidence>
<dbReference type="PaxDb" id="283166-BH07990"/>
<reference evidence="1 2" key="1">
    <citation type="journal article" date="2004" name="Proc. Natl. Acad. Sci. U.S.A.">
        <title>The louse-borne human pathogen Bartonella quintana is a genomic derivative of the zoonotic agent Bartonella henselae.</title>
        <authorList>
            <person name="Alsmark U.C.M."/>
            <person name="Frank A.C."/>
            <person name="Karlberg E.O."/>
            <person name="Legault B.-A."/>
            <person name="Ardell D.H."/>
            <person name="Canbaeck B."/>
            <person name="Eriksson A.-S."/>
            <person name="Naeslund A.K."/>
            <person name="Handley S.A."/>
            <person name="Huvet M."/>
            <person name="La Scola B."/>
            <person name="Holmberg M."/>
            <person name="Andersson S.G.E."/>
        </authorList>
    </citation>
    <scope>NUCLEOTIDE SEQUENCE [LARGE SCALE GENOMIC DNA]</scope>
    <source>
        <strain evidence="2">ATCC 49882 / DSM 28221 / CCUG 30454 / Houston 1</strain>
    </source>
</reference>